<keyword evidence="10" id="KW-0998">Cell outer membrane</keyword>
<keyword evidence="12" id="KW-0732">Signal</keyword>
<evidence type="ECO:0000256" key="5">
    <source>
        <dbReference type="ARBA" id="ARBA00022692"/>
    </source>
</evidence>
<evidence type="ECO:0000256" key="6">
    <source>
        <dbReference type="ARBA" id="ARBA00023004"/>
    </source>
</evidence>
<keyword evidence="14" id="KW-0675">Receptor</keyword>
<keyword evidence="7" id="KW-0406">Ion transport</keyword>
<evidence type="ECO:0000259" key="13">
    <source>
        <dbReference type="SMART" id="SM00965"/>
    </source>
</evidence>
<evidence type="ECO:0000256" key="3">
    <source>
        <dbReference type="ARBA" id="ARBA00022452"/>
    </source>
</evidence>
<dbReference type="Pfam" id="PF00593">
    <property type="entry name" value="TonB_dep_Rec_b-barrel"/>
    <property type="match status" value="1"/>
</dbReference>
<dbReference type="InterPro" id="IPR036942">
    <property type="entry name" value="Beta-barrel_TonB_sf"/>
</dbReference>
<feature type="domain" description="Secretin/TonB short N-terminal" evidence="13">
    <location>
        <begin position="48"/>
        <end position="99"/>
    </location>
</feature>
<dbReference type="SUPFAM" id="SSF56935">
    <property type="entry name" value="Porins"/>
    <property type="match status" value="1"/>
</dbReference>
<dbReference type="InterPro" id="IPR012910">
    <property type="entry name" value="Plug_dom"/>
</dbReference>
<keyword evidence="4" id="KW-0410">Iron transport</keyword>
<evidence type="ECO:0000256" key="10">
    <source>
        <dbReference type="ARBA" id="ARBA00023237"/>
    </source>
</evidence>
<dbReference type="Proteomes" id="UP001210865">
    <property type="component" value="Chromosome"/>
</dbReference>
<keyword evidence="5" id="KW-0812">Transmembrane</keyword>
<dbReference type="Gene3D" id="3.55.50.30">
    <property type="match status" value="1"/>
</dbReference>
<feature type="signal peptide" evidence="12">
    <location>
        <begin position="1"/>
        <end position="22"/>
    </location>
</feature>
<keyword evidence="6" id="KW-0408">Iron</keyword>
<keyword evidence="8 11" id="KW-0798">TonB box</keyword>
<sequence length="815" mass="86322">MNSRHRLLLAAAALWAPGYAYASSPAAIDLPAGRLGDTIVALSRATGVSIRLSDAALWQRPVRAVHGHLTIERVLHRLLAGTTARAVPIGGDAWQISPAEPAVRPLPAIVHAAAVAQTEIVVSASKRGVRLADFPGTVSVFAGPLFGAAGPDGSDAIANRAASVTSTHLGNGRDKLFIRGVADSGLVGQSQATVGQYFGDLRLSYNAPDPDLKLYDIAAIEVLEGPQGTLYGAGSPGGIIRIVRNDPVPGHFEAAATLGASTVAHGAPGADGSAMLNLPIEDDTVALRLVGYASTDGGYIDDPTIGRKNANRVHTEGGRAVLRIDPGDGWSIRLGGVAQDIHGDDAQYADRDGPPLTRTSAIAQPYDDDYRMAEASIVKTWGDLRFTSANSYVHQAVDERYDATLPGGDPRLFIQDNHTALFTSENRLSHPMTHGISWVVGSSFLHNDARIMRAIGPVAQVSPAAGVVNRIDEGTLYGEVSLQPLRGLTLTGGARLTRSQLAGHALGRSIGLLPADFRGDLGAPTATTATDGPYVTVQDVDEIRQIQHSRSETKLLPSLSASVEPAPGMILFTRFQEGFRPGGLSIGNNLVRRFESDRVSTTEIGVRYDQPGQDAISIAASVAYTDWRDIQADFIDADGLPVTTNIGDGRIWSFDARMAWKPIPSLRLEGSVVVNNSRLTRPDVTQLRFFRLDATADTVQGQLPNVAELGGRVGVDYHHALSDSIDLSASGWARYIGKSRLGVGPVVGGKEGDYVDTGLSVRLAHGPYGMTLSATNLLDTVGNRFALGSPIDVSRSSEITPLQPRTIRIGFDAHF</sequence>
<keyword evidence="9 11" id="KW-0472">Membrane</keyword>
<accession>A0ABY7NU97</accession>
<dbReference type="InterPro" id="IPR000531">
    <property type="entry name" value="Beta-barrel_TonB"/>
</dbReference>
<name>A0ABY7NU97_9SPHN</name>
<organism evidence="14 15">
    <name type="scientific">Sphingomonas abietis</name>
    <dbReference type="NCBI Taxonomy" id="3012344"/>
    <lineage>
        <taxon>Bacteria</taxon>
        <taxon>Pseudomonadati</taxon>
        <taxon>Pseudomonadota</taxon>
        <taxon>Alphaproteobacteria</taxon>
        <taxon>Sphingomonadales</taxon>
        <taxon>Sphingomonadaceae</taxon>
        <taxon>Sphingomonas</taxon>
    </lineage>
</organism>
<evidence type="ECO:0000256" key="11">
    <source>
        <dbReference type="RuleBase" id="RU003357"/>
    </source>
</evidence>
<comment type="subcellular location">
    <subcellularLocation>
        <location evidence="1">Cell outer membrane</location>
        <topology evidence="1">Multi-pass membrane protein</topology>
    </subcellularLocation>
</comment>
<keyword evidence="15" id="KW-1185">Reference proteome</keyword>
<feature type="chain" id="PRO_5045819105" evidence="12">
    <location>
        <begin position="23"/>
        <end position="815"/>
    </location>
</feature>
<dbReference type="Pfam" id="PF07715">
    <property type="entry name" value="Plug"/>
    <property type="match status" value="1"/>
</dbReference>
<dbReference type="PANTHER" id="PTHR32552">
    <property type="entry name" value="FERRICHROME IRON RECEPTOR-RELATED"/>
    <property type="match status" value="1"/>
</dbReference>
<gene>
    <name evidence="14" type="ORF">PBT88_07875</name>
</gene>
<dbReference type="EMBL" id="CP115174">
    <property type="protein sequence ID" value="WBO24016.1"/>
    <property type="molecule type" value="Genomic_DNA"/>
</dbReference>
<reference evidence="14 15" key="1">
    <citation type="submission" date="2022-12" db="EMBL/GenBank/DDBJ databases">
        <title>Sphingomonas abieness sp. nov., an endophytic bacterium isolated from Abies koreana.</title>
        <authorList>
            <person name="Jiang L."/>
            <person name="Lee J."/>
        </authorList>
    </citation>
    <scope>NUCLEOTIDE SEQUENCE [LARGE SCALE GENOMIC DNA]</scope>
    <source>
        <strain evidence="15">PAMB 00755</strain>
    </source>
</reference>
<evidence type="ECO:0000256" key="7">
    <source>
        <dbReference type="ARBA" id="ARBA00023065"/>
    </source>
</evidence>
<keyword evidence="3" id="KW-1134">Transmembrane beta strand</keyword>
<dbReference type="InterPro" id="IPR011662">
    <property type="entry name" value="Secretin/TonB_short_N"/>
</dbReference>
<dbReference type="PANTHER" id="PTHR32552:SF81">
    <property type="entry name" value="TONB-DEPENDENT OUTER MEMBRANE RECEPTOR"/>
    <property type="match status" value="1"/>
</dbReference>
<dbReference type="InterPro" id="IPR039426">
    <property type="entry name" value="TonB-dep_rcpt-like"/>
</dbReference>
<comment type="similarity">
    <text evidence="11">Belongs to the TonB-dependent receptor family.</text>
</comment>
<keyword evidence="2" id="KW-0813">Transport</keyword>
<evidence type="ECO:0000256" key="1">
    <source>
        <dbReference type="ARBA" id="ARBA00004571"/>
    </source>
</evidence>
<evidence type="ECO:0000256" key="2">
    <source>
        <dbReference type="ARBA" id="ARBA00022448"/>
    </source>
</evidence>
<dbReference type="SMART" id="SM00965">
    <property type="entry name" value="STN"/>
    <property type="match status" value="1"/>
</dbReference>
<dbReference type="RefSeq" id="WP_270078645.1">
    <property type="nucleotide sequence ID" value="NZ_CP115174.1"/>
</dbReference>
<evidence type="ECO:0000313" key="15">
    <source>
        <dbReference type="Proteomes" id="UP001210865"/>
    </source>
</evidence>
<evidence type="ECO:0000256" key="8">
    <source>
        <dbReference type="ARBA" id="ARBA00023077"/>
    </source>
</evidence>
<evidence type="ECO:0000256" key="9">
    <source>
        <dbReference type="ARBA" id="ARBA00023136"/>
    </source>
</evidence>
<evidence type="ECO:0000256" key="12">
    <source>
        <dbReference type="SAM" id="SignalP"/>
    </source>
</evidence>
<evidence type="ECO:0000256" key="4">
    <source>
        <dbReference type="ARBA" id="ARBA00022496"/>
    </source>
</evidence>
<protein>
    <submittedName>
        <fullName evidence="14">TonB-dependent receptor</fullName>
    </submittedName>
</protein>
<proteinExistence type="inferred from homology"/>
<dbReference type="Gene3D" id="2.40.170.20">
    <property type="entry name" value="TonB-dependent receptor, beta-barrel domain"/>
    <property type="match status" value="1"/>
</dbReference>
<evidence type="ECO:0000313" key="14">
    <source>
        <dbReference type="EMBL" id="WBO24016.1"/>
    </source>
</evidence>